<evidence type="ECO:0000313" key="2">
    <source>
        <dbReference type="Proteomes" id="UP000054248"/>
    </source>
</evidence>
<reference evidence="1 2" key="1">
    <citation type="submission" date="2014-04" db="EMBL/GenBank/DDBJ databases">
        <authorList>
            <consortium name="DOE Joint Genome Institute"/>
            <person name="Kuo A."/>
            <person name="Girlanda M."/>
            <person name="Perotto S."/>
            <person name="Kohler A."/>
            <person name="Nagy L.G."/>
            <person name="Floudas D."/>
            <person name="Copeland A."/>
            <person name="Barry K.W."/>
            <person name="Cichocki N."/>
            <person name="Veneault-Fourrey C."/>
            <person name="LaButti K."/>
            <person name="Lindquist E.A."/>
            <person name="Lipzen A."/>
            <person name="Lundell T."/>
            <person name="Morin E."/>
            <person name="Murat C."/>
            <person name="Sun H."/>
            <person name="Tunlid A."/>
            <person name="Henrissat B."/>
            <person name="Grigoriev I.V."/>
            <person name="Hibbett D.S."/>
            <person name="Martin F."/>
            <person name="Nordberg H.P."/>
            <person name="Cantor M.N."/>
            <person name="Hua S.X."/>
        </authorList>
    </citation>
    <scope>NUCLEOTIDE SEQUENCE [LARGE SCALE GENOMIC DNA]</scope>
    <source>
        <strain evidence="1 2">MUT 4182</strain>
    </source>
</reference>
<dbReference type="HOGENOM" id="CLU_2905828_0_0_1"/>
<sequence length="62" mass="7072">MTSIWSITSTPADATQLLQVTATYGEDSLVLCTDESVAFMWFKIESNSRYRDDDVDIFFEPL</sequence>
<dbReference type="Proteomes" id="UP000054248">
    <property type="component" value="Unassembled WGS sequence"/>
</dbReference>
<name>A0A0C3M9N2_9AGAM</name>
<dbReference type="AlphaFoldDB" id="A0A0C3M9N2"/>
<gene>
    <name evidence="1" type="ORF">M407DRAFT_242183</name>
</gene>
<protein>
    <submittedName>
        <fullName evidence="1">Uncharacterized protein</fullName>
    </submittedName>
</protein>
<accession>A0A0C3M9N2</accession>
<evidence type="ECO:0000313" key="1">
    <source>
        <dbReference type="EMBL" id="KIO30392.1"/>
    </source>
</evidence>
<keyword evidence="2" id="KW-1185">Reference proteome</keyword>
<organism evidence="1 2">
    <name type="scientific">Tulasnella calospora MUT 4182</name>
    <dbReference type="NCBI Taxonomy" id="1051891"/>
    <lineage>
        <taxon>Eukaryota</taxon>
        <taxon>Fungi</taxon>
        <taxon>Dikarya</taxon>
        <taxon>Basidiomycota</taxon>
        <taxon>Agaricomycotina</taxon>
        <taxon>Agaricomycetes</taxon>
        <taxon>Cantharellales</taxon>
        <taxon>Tulasnellaceae</taxon>
        <taxon>Tulasnella</taxon>
    </lineage>
</organism>
<proteinExistence type="predicted"/>
<reference evidence="2" key="2">
    <citation type="submission" date="2015-01" db="EMBL/GenBank/DDBJ databases">
        <title>Evolutionary Origins and Diversification of the Mycorrhizal Mutualists.</title>
        <authorList>
            <consortium name="DOE Joint Genome Institute"/>
            <consortium name="Mycorrhizal Genomics Consortium"/>
            <person name="Kohler A."/>
            <person name="Kuo A."/>
            <person name="Nagy L.G."/>
            <person name="Floudas D."/>
            <person name="Copeland A."/>
            <person name="Barry K.W."/>
            <person name="Cichocki N."/>
            <person name="Veneault-Fourrey C."/>
            <person name="LaButti K."/>
            <person name="Lindquist E.A."/>
            <person name="Lipzen A."/>
            <person name="Lundell T."/>
            <person name="Morin E."/>
            <person name="Murat C."/>
            <person name="Riley R."/>
            <person name="Ohm R."/>
            <person name="Sun H."/>
            <person name="Tunlid A."/>
            <person name="Henrissat B."/>
            <person name="Grigoriev I.V."/>
            <person name="Hibbett D.S."/>
            <person name="Martin F."/>
        </authorList>
    </citation>
    <scope>NUCLEOTIDE SEQUENCE [LARGE SCALE GENOMIC DNA]</scope>
    <source>
        <strain evidence="2">MUT 4182</strain>
    </source>
</reference>
<dbReference type="EMBL" id="KN822972">
    <property type="protein sequence ID" value="KIO30392.1"/>
    <property type="molecule type" value="Genomic_DNA"/>
</dbReference>